<dbReference type="CDD" id="cd06582">
    <property type="entry name" value="TM_PBP1_LivH_like"/>
    <property type="match status" value="1"/>
</dbReference>
<protein>
    <submittedName>
        <fullName evidence="12">Branched-chain amino acid ABC transporter permease</fullName>
    </submittedName>
</protein>
<evidence type="ECO:0000256" key="7">
    <source>
        <dbReference type="ARBA" id="ARBA00022989"/>
    </source>
</evidence>
<dbReference type="Proteomes" id="UP001596302">
    <property type="component" value="Unassembled WGS sequence"/>
</dbReference>
<comment type="caution">
    <text evidence="12">The sequence shown here is derived from an EMBL/GenBank/DDBJ whole genome shotgun (WGS) entry which is preliminary data.</text>
</comment>
<dbReference type="InterPro" id="IPR013783">
    <property type="entry name" value="Ig-like_fold"/>
</dbReference>
<dbReference type="PANTHER" id="PTHR11795">
    <property type="entry name" value="BRANCHED-CHAIN AMINO ACID TRANSPORT SYSTEM PERMEASE PROTEIN LIVH"/>
    <property type="match status" value="1"/>
</dbReference>
<organism evidence="12 13">
    <name type="scientific">Pseudonocardia hispaniensis</name>
    <dbReference type="NCBI Taxonomy" id="904933"/>
    <lineage>
        <taxon>Bacteria</taxon>
        <taxon>Bacillati</taxon>
        <taxon>Actinomycetota</taxon>
        <taxon>Actinomycetes</taxon>
        <taxon>Pseudonocardiales</taxon>
        <taxon>Pseudonocardiaceae</taxon>
        <taxon>Pseudonocardia</taxon>
    </lineage>
</organism>
<evidence type="ECO:0000256" key="10">
    <source>
        <dbReference type="SAM" id="Phobius"/>
    </source>
</evidence>
<keyword evidence="13" id="KW-1185">Reference proteome</keyword>
<feature type="signal peptide" evidence="11">
    <location>
        <begin position="1"/>
        <end position="24"/>
    </location>
</feature>
<feature type="transmembrane region" description="Helical" evidence="10">
    <location>
        <begin position="184"/>
        <end position="204"/>
    </location>
</feature>
<comment type="subcellular location">
    <subcellularLocation>
        <location evidence="1">Cell membrane</location>
        <topology evidence="1">Multi-pass membrane protein</topology>
    </subcellularLocation>
</comment>
<feature type="transmembrane region" description="Helical" evidence="10">
    <location>
        <begin position="156"/>
        <end position="177"/>
    </location>
</feature>
<feature type="transmembrane region" description="Helical" evidence="10">
    <location>
        <begin position="335"/>
        <end position="356"/>
    </location>
</feature>
<name>A0ABW1J052_9PSEU</name>
<dbReference type="InterPro" id="IPR052157">
    <property type="entry name" value="BCAA_transport_permease"/>
</dbReference>
<feature type="transmembrane region" description="Helical" evidence="10">
    <location>
        <begin position="210"/>
        <end position="228"/>
    </location>
</feature>
<accession>A0ABW1J052</accession>
<keyword evidence="2" id="KW-0813">Transport</keyword>
<evidence type="ECO:0000256" key="1">
    <source>
        <dbReference type="ARBA" id="ARBA00004651"/>
    </source>
</evidence>
<dbReference type="Pfam" id="PF02653">
    <property type="entry name" value="BPD_transp_2"/>
    <property type="match status" value="1"/>
</dbReference>
<evidence type="ECO:0000313" key="12">
    <source>
        <dbReference type="EMBL" id="MFC5994108.1"/>
    </source>
</evidence>
<feature type="chain" id="PRO_5046164350" evidence="11">
    <location>
        <begin position="25"/>
        <end position="437"/>
    </location>
</feature>
<evidence type="ECO:0000256" key="5">
    <source>
        <dbReference type="ARBA" id="ARBA00022692"/>
    </source>
</evidence>
<evidence type="ECO:0000313" key="13">
    <source>
        <dbReference type="Proteomes" id="UP001596302"/>
    </source>
</evidence>
<keyword evidence="6" id="KW-0029">Amino-acid transport</keyword>
<gene>
    <name evidence="12" type="ORF">ACFQE5_07770</name>
</gene>
<keyword evidence="4" id="KW-0997">Cell inner membrane</keyword>
<proteinExistence type="inferred from homology"/>
<feature type="transmembrane region" description="Helical" evidence="10">
    <location>
        <begin position="240"/>
        <end position="261"/>
    </location>
</feature>
<sequence>MRSRLVVLLLVIAALLTPSAAAIAQEGQSVGGTLRGPGGQPVAGVTISVTQDGAPVGTATTGQDGTWEVPVPAPGSYDVTLDVATLPAGIMLRDPGAATLAGVTVRPAQQRSVLFALVPAGGTTGEGGSAPGPAPAPGPPGIGAVLAQLTLAGIKFGAIIAITAIGLSLIFGTTNLINFAHGELVTIGAVTAFFLNAATVGPGWGLIPSALLAIAIGALIGAALELGLWRPLRVRGTGRIQLFIISIGLSLLLRHLLLVIFGSRPRPYTEYAIQQAIVLGPISITPRDLVITLLSLLVLVAVGVMLLRTRIGKAMRAVSDDRELAEASGVNVSRVVLWVWVFGGGLAALGGVLFGLTEIVAWDMGFRLLLLMFAAVILGGLGSAFGAMVGGLLVGLVAQLSTAYFPVELQNAWALGVLILVLLVRPQGVLGRAMRVG</sequence>
<keyword evidence="5 10" id="KW-0812">Transmembrane</keyword>
<evidence type="ECO:0000256" key="4">
    <source>
        <dbReference type="ARBA" id="ARBA00022519"/>
    </source>
</evidence>
<evidence type="ECO:0000256" key="9">
    <source>
        <dbReference type="ARBA" id="ARBA00037998"/>
    </source>
</evidence>
<dbReference type="RefSeq" id="WP_379584147.1">
    <property type="nucleotide sequence ID" value="NZ_JBHSQW010000015.1"/>
</dbReference>
<evidence type="ECO:0000256" key="8">
    <source>
        <dbReference type="ARBA" id="ARBA00023136"/>
    </source>
</evidence>
<keyword evidence="7 10" id="KW-1133">Transmembrane helix</keyword>
<evidence type="ECO:0000256" key="6">
    <source>
        <dbReference type="ARBA" id="ARBA00022970"/>
    </source>
</evidence>
<keyword evidence="11" id="KW-0732">Signal</keyword>
<feature type="transmembrane region" description="Helical" evidence="10">
    <location>
        <begin position="368"/>
        <end position="400"/>
    </location>
</feature>
<evidence type="ECO:0000256" key="11">
    <source>
        <dbReference type="SAM" id="SignalP"/>
    </source>
</evidence>
<dbReference type="InterPro" id="IPR001851">
    <property type="entry name" value="ABC_transp_permease"/>
</dbReference>
<reference evidence="13" key="1">
    <citation type="journal article" date="2019" name="Int. J. Syst. Evol. Microbiol.">
        <title>The Global Catalogue of Microorganisms (GCM) 10K type strain sequencing project: providing services to taxonomists for standard genome sequencing and annotation.</title>
        <authorList>
            <consortium name="The Broad Institute Genomics Platform"/>
            <consortium name="The Broad Institute Genome Sequencing Center for Infectious Disease"/>
            <person name="Wu L."/>
            <person name="Ma J."/>
        </authorList>
    </citation>
    <scope>NUCLEOTIDE SEQUENCE [LARGE SCALE GENOMIC DNA]</scope>
    <source>
        <strain evidence="13">CCM 8391</strain>
    </source>
</reference>
<evidence type="ECO:0000256" key="3">
    <source>
        <dbReference type="ARBA" id="ARBA00022475"/>
    </source>
</evidence>
<feature type="transmembrane region" description="Helical" evidence="10">
    <location>
        <begin position="412"/>
        <end position="430"/>
    </location>
</feature>
<dbReference type="EMBL" id="JBHSQW010000015">
    <property type="protein sequence ID" value="MFC5994108.1"/>
    <property type="molecule type" value="Genomic_DNA"/>
</dbReference>
<dbReference type="Gene3D" id="2.60.40.10">
    <property type="entry name" value="Immunoglobulins"/>
    <property type="match status" value="1"/>
</dbReference>
<dbReference type="SUPFAM" id="SSF49478">
    <property type="entry name" value="Cna protein B-type domain"/>
    <property type="match status" value="1"/>
</dbReference>
<keyword evidence="8 10" id="KW-0472">Membrane</keyword>
<comment type="similarity">
    <text evidence="9">Belongs to the binding-protein-dependent transport system permease family. LivHM subfamily.</text>
</comment>
<dbReference type="PANTHER" id="PTHR11795:SF371">
    <property type="entry name" value="HIGH-AFFINITY BRANCHED-CHAIN AMINO ACID TRANSPORT SYSTEM PERMEASE PROTEIN LIVH"/>
    <property type="match status" value="1"/>
</dbReference>
<keyword evidence="3" id="KW-1003">Cell membrane</keyword>
<evidence type="ECO:0000256" key="2">
    <source>
        <dbReference type="ARBA" id="ARBA00022448"/>
    </source>
</evidence>
<feature type="transmembrane region" description="Helical" evidence="10">
    <location>
        <begin position="289"/>
        <end position="307"/>
    </location>
</feature>